<evidence type="ECO:0000256" key="4">
    <source>
        <dbReference type="ARBA" id="ARBA00022993"/>
    </source>
</evidence>
<dbReference type="Gene3D" id="3.40.50.300">
    <property type="entry name" value="P-loop containing nucleotide triphosphate hydrolases"/>
    <property type="match status" value="1"/>
</dbReference>
<gene>
    <name evidence="5 7" type="primary">coaE</name>
    <name evidence="7" type="ORF">TPL01_06740</name>
</gene>
<dbReference type="AlphaFoldDB" id="A0A512L4Y7"/>
<evidence type="ECO:0000313" key="7">
    <source>
        <dbReference type="EMBL" id="GEP29536.1"/>
    </source>
</evidence>
<reference evidence="7 8" key="1">
    <citation type="submission" date="2019-07" db="EMBL/GenBank/DDBJ databases">
        <title>Whole genome shotgun sequence of Thiobacillus plumbophilus NBRC 107929.</title>
        <authorList>
            <person name="Hosoyama A."/>
            <person name="Uohara A."/>
            <person name="Ohji S."/>
            <person name="Ichikawa N."/>
        </authorList>
    </citation>
    <scope>NUCLEOTIDE SEQUENCE [LARGE SCALE GENOMIC DNA]</scope>
    <source>
        <strain evidence="7 8">NBRC 107929</strain>
    </source>
</reference>
<comment type="function">
    <text evidence="5">Catalyzes the phosphorylation of the 3'-hydroxyl group of dephosphocoenzyme A to form coenzyme A.</text>
</comment>
<protein>
    <recommendedName>
        <fullName evidence="5 6">Dephospho-CoA kinase</fullName>
        <ecNumber evidence="5 6">2.7.1.24</ecNumber>
    </recommendedName>
    <alternativeName>
        <fullName evidence="5">Dephosphocoenzyme A kinase</fullName>
    </alternativeName>
</protein>
<dbReference type="NCBIfam" id="TIGR00152">
    <property type="entry name" value="dephospho-CoA kinase"/>
    <property type="match status" value="1"/>
</dbReference>
<dbReference type="CDD" id="cd02022">
    <property type="entry name" value="DPCK"/>
    <property type="match status" value="1"/>
</dbReference>
<comment type="caution">
    <text evidence="7">The sequence shown here is derived from an EMBL/GenBank/DDBJ whole genome shotgun (WGS) entry which is preliminary data.</text>
</comment>
<dbReference type="Pfam" id="PF01121">
    <property type="entry name" value="CoaE"/>
    <property type="match status" value="1"/>
</dbReference>
<keyword evidence="5" id="KW-0808">Transferase</keyword>
<proteinExistence type="inferred from homology"/>
<evidence type="ECO:0000313" key="8">
    <source>
        <dbReference type="Proteomes" id="UP000321337"/>
    </source>
</evidence>
<keyword evidence="5" id="KW-0963">Cytoplasm</keyword>
<dbReference type="Proteomes" id="UP000321337">
    <property type="component" value="Unassembled WGS sequence"/>
</dbReference>
<accession>A0A512L4Y7</accession>
<dbReference type="GO" id="GO:0004140">
    <property type="term" value="F:dephospho-CoA kinase activity"/>
    <property type="evidence" value="ECO:0007669"/>
    <property type="project" value="UniProtKB-UniRule"/>
</dbReference>
<sequence>MGLCVGLTGGIGSGKTSVSRLFAELGAGVVDTDEISHELTAPDGAAMAAIRLAFGDQFVTADGALNRAAMRALIFADSTAKAQLEAILHPMIQARALMAIAQSSAPYTVLVVPLLLETGNYQGRAKRVLVVDCDERLQIARTMQRAALTEEQVRAIMASQLPRKVRLAGADDIIVNNGGLDDLCQQVQTLHQAYLALAKS</sequence>
<organism evidence="7 8">
    <name type="scientific">Sulfuriferula plumbiphila</name>
    <dbReference type="NCBI Taxonomy" id="171865"/>
    <lineage>
        <taxon>Bacteria</taxon>
        <taxon>Pseudomonadati</taxon>
        <taxon>Pseudomonadota</taxon>
        <taxon>Betaproteobacteria</taxon>
        <taxon>Nitrosomonadales</taxon>
        <taxon>Sulfuricellaceae</taxon>
        <taxon>Sulfuriferula</taxon>
    </lineage>
</organism>
<dbReference type="InterPro" id="IPR027417">
    <property type="entry name" value="P-loop_NTPase"/>
</dbReference>
<dbReference type="PANTHER" id="PTHR10695">
    <property type="entry name" value="DEPHOSPHO-COA KINASE-RELATED"/>
    <property type="match status" value="1"/>
</dbReference>
<name>A0A512L4Y7_9PROT</name>
<evidence type="ECO:0000256" key="2">
    <source>
        <dbReference type="ARBA" id="ARBA00022741"/>
    </source>
</evidence>
<comment type="pathway">
    <text evidence="5">Cofactor biosynthesis; coenzyme A biosynthesis; CoA from (R)-pantothenate: step 5/5.</text>
</comment>
<comment type="similarity">
    <text evidence="1 5">Belongs to the CoaE family.</text>
</comment>
<keyword evidence="4 5" id="KW-0173">Coenzyme A biosynthesis</keyword>
<feature type="binding site" evidence="5">
    <location>
        <begin position="12"/>
        <end position="17"/>
    </location>
    <ligand>
        <name>ATP</name>
        <dbReference type="ChEBI" id="CHEBI:30616"/>
    </ligand>
</feature>
<dbReference type="GO" id="GO:0005737">
    <property type="term" value="C:cytoplasm"/>
    <property type="evidence" value="ECO:0007669"/>
    <property type="project" value="UniProtKB-SubCell"/>
</dbReference>
<dbReference type="HAMAP" id="MF_00376">
    <property type="entry name" value="Dephospho_CoA_kinase"/>
    <property type="match status" value="1"/>
</dbReference>
<evidence type="ECO:0000256" key="5">
    <source>
        <dbReference type="HAMAP-Rule" id="MF_00376"/>
    </source>
</evidence>
<dbReference type="InterPro" id="IPR001977">
    <property type="entry name" value="Depp_CoAkinase"/>
</dbReference>
<dbReference type="RefSeq" id="WP_147070784.1">
    <property type="nucleotide sequence ID" value="NZ_AP021884.1"/>
</dbReference>
<comment type="subcellular location">
    <subcellularLocation>
        <location evidence="5">Cytoplasm</location>
    </subcellularLocation>
</comment>
<dbReference type="GO" id="GO:0015937">
    <property type="term" value="P:coenzyme A biosynthetic process"/>
    <property type="evidence" value="ECO:0007669"/>
    <property type="project" value="UniProtKB-UniRule"/>
</dbReference>
<dbReference type="PANTHER" id="PTHR10695:SF46">
    <property type="entry name" value="BIFUNCTIONAL COENZYME A SYNTHASE-RELATED"/>
    <property type="match status" value="1"/>
</dbReference>
<keyword evidence="2 5" id="KW-0547">Nucleotide-binding</keyword>
<evidence type="ECO:0000256" key="1">
    <source>
        <dbReference type="ARBA" id="ARBA00009018"/>
    </source>
</evidence>
<dbReference type="UniPathway" id="UPA00241">
    <property type="reaction ID" value="UER00356"/>
</dbReference>
<dbReference type="EC" id="2.7.1.24" evidence="5 6"/>
<dbReference type="GO" id="GO:0005524">
    <property type="term" value="F:ATP binding"/>
    <property type="evidence" value="ECO:0007669"/>
    <property type="project" value="UniProtKB-UniRule"/>
</dbReference>
<dbReference type="EMBL" id="BKAD01000006">
    <property type="protein sequence ID" value="GEP29536.1"/>
    <property type="molecule type" value="Genomic_DNA"/>
</dbReference>
<dbReference type="SUPFAM" id="SSF52540">
    <property type="entry name" value="P-loop containing nucleoside triphosphate hydrolases"/>
    <property type="match status" value="1"/>
</dbReference>
<evidence type="ECO:0000256" key="3">
    <source>
        <dbReference type="ARBA" id="ARBA00022840"/>
    </source>
</evidence>
<comment type="catalytic activity">
    <reaction evidence="5">
        <text>3'-dephospho-CoA + ATP = ADP + CoA + H(+)</text>
        <dbReference type="Rhea" id="RHEA:18245"/>
        <dbReference type="ChEBI" id="CHEBI:15378"/>
        <dbReference type="ChEBI" id="CHEBI:30616"/>
        <dbReference type="ChEBI" id="CHEBI:57287"/>
        <dbReference type="ChEBI" id="CHEBI:57328"/>
        <dbReference type="ChEBI" id="CHEBI:456216"/>
        <dbReference type="EC" id="2.7.1.24"/>
    </reaction>
</comment>
<keyword evidence="3 5" id="KW-0067">ATP-binding</keyword>
<dbReference type="PROSITE" id="PS51219">
    <property type="entry name" value="DPCK"/>
    <property type="match status" value="1"/>
</dbReference>
<keyword evidence="5 7" id="KW-0418">Kinase</keyword>
<evidence type="ECO:0000256" key="6">
    <source>
        <dbReference type="NCBIfam" id="TIGR00152"/>
    </source>
</evidence>
<keyword evidence="8" id="KW-1185">Reference proteome</keyword>
<dbReference type="OrthoDB" id="9812943at2"/>